<dbReference type="PROSITE" id="PS50011">
    <property type="entry name" value="PROTEIN_KINASE_DOM"/>
    <property type="match status" value="1"/>
</dbReference>
<dbReference type="SMART" id="SM00220">
    <property type="entry name" value="S_TKc"/>
    <property type="match status" value="1"/>
</dbReference>
<feature type="region of interest" description="Disordered" evidence="1">
    <location>
        <begin position="1"/>
        <end position="70"/>
    </location>
</feature>
<dbReference type="InterPro" id="IPR000719">
    <property type="entry name" value="Prot_kinase_dom"/>
</dbReference>
<sequence length="853" mass="95960">MSNRPGFFSLLAESQRRKEAIRRHTERETQRGTSAAATPSSSRNRSTPDIATTNQTRNSTPTTTTSSSDSSTVILAVPALGNSTAWRSCRPEVGFKGLTDATEQAALLYTRLAEVQNYLDSAENAWDELCTAREQLQNSLDCATSPDESLRFRAVRTLGNIYGQLGDYDMAQKTFLSLCPSLPLTAASFDNLSAWHEIDALLYYLRFATAIGRDLDRVETVAKVLPWATVDVLCTKDRKLSALFSLVRTLNFRGCHEAASRHLEMIEVVSMPKTPLDSEYLLQNAIATAGEGFQSKSQALFVDAFIISSLRFGAWHRNTLDILYHFGRALKARGLQEAALKLLTASCQGFYYTLGASHPRSICVYQELEACQGAGVVMQNVRQLGHCQLSPKRKWSVAYEHNYLITPIELLKLTIAVEYDGILRTLERLLQEKGTSSRIKFDTKRNIAWCAFEQGRLDAASTALYTLHKSINENCSDAVGVEAYRATLASDEAICAAKSSDLGKEFMRQRSKLVYQGFKDFPKERSHQIKAILRRMTTYRLTHLTRDVVFSGPVLFTETNGEILGSGNSADVDTVKIGKTSYARKSIRLPRQLQRRDNLLEDIQREIKIIHALDHPHIVRVLLTYEETIRFSIIMHPLAECDLESYLANKICDTTRQRRMIWKWLACLINTLAYIHSKGIRHKDIKPRNVLVKGEKVYFTDFGSGHMFDDGGNSTTDGVAYGHTRAYCAPEVIKNDSRNRSSDVFSLGCVLLEMAVWSSEVSMADYFSGIRADKSSADIVQYHDSLTRLSVWFQNTPQLTQRTKDIYYQALVHMIRKRPDARWTAVQASRVIGQIVPAECVKCDLDLWVSDTV</sequence>
<proteinExistence type="predicted"/>
<dbReference type="Pfam" id="PF00069">
    <property type="entry name" value="Pkinase"/>
    <property type="match status" value="1"/>
</dbReference>
<dbReference type="Proteomes" id="UP000076837">
    <property type="component" value="Unassembled WGS sequence"/>
</dbReference>
<accession>A0A162XIN5</accession>
<feature type="compositionally biased region" description="Polar residues" evidence="1">
    <location>
        <begin position="31"/>
        <end position="51"/>
    </location>
</feature>
<dbReference type="InterPro" id="IPR011009">
    <property type="entry name" value="Kinase-like_dom_sf"/>
</dbReference>
<protein>
    <submittedName>
        <fullName evidence="2">ATP binding</fullName>
    </submittedName>
</protein>
<dbReference type="PANTHER" id="PTHR24361">
    <property type="entry name" value="MITOGEN-ACTIVATED KINASE KINASE KINASE"/>
    <property type="match status" value="1"/>
</dbReference>
<evidence type="ECO:0000313" key="2">
    <source>
        <dbReference type="EMBL" id="KZM19567.1"/>
    </source>
</evidence>
<dbReference type="GO" id="GO:0005737">
    <property type="term" value="C:cytoplasm"/>
    <property type="evidence" value="ECO:0007669"/>
    <property type="project" value="TreeGrafter"/>
</dbReference>
<dbReference type="EMBL" id="JYNV01000290">
    <property type="protein sequence ID" value="KZM19567.1"/>
    <property type="molecule type" value="Genomic_DNA"/>
</dbReference>
<dbReference type="Gene3D" id="1.10.510.10">
    <property type="entry name" value="Transferase(Phosphotransferase) domain 1"/>
    <property type="match status" value="1"/>
</dbReference>
<reference evidence="2 3" key="1">
    <citation type="journal article" date="2016" name="Sci. Rep.">
        <title>Draft genome sequencing and secretome analysis of fungal phytopathogen Ascochyta rabiei provides insight into the necrotrophic effector repertoire.</title>
        <authorList>
            <person name="Verma S."/>
            <person name="Gazara R.K."/>
            <person name="Nizam S."/>
            <person name="Parween S."/>
            <person name="Chattopadhyay D."/>
            <person name="Verma P.K."/>
        </authorList>
    </citation>
    <scope>NUCLEOTIDE SEQUENCE [LARGE SCALE GENOMIC DNA]</scope>
    <source>
        <strain evidence="2 3">ArDII</strain>
    </source>
</reference>
<evidence type="ECO:0000313" key="3">
    <source>
        <dbReference type="Proteomes" id="UP000076837"/>
    </source>
</evidence>
<dbReference type="GO" id="GO:0005524">
    <property type="term" value="F:ATP binding"/>
    <property type="evidence" value="ECO:0007669"/>
    <property type="project" value="InterPro"/>
</dbReference>
<keyword evidence="3" id="KW-1185">Reference proteome</keyword>
<dbReference type="Gene3D" id="1.25.40.10">
    <property type="entry name" value="Tetratricopeptide repeat domain"/>
    <property type="match status" value="1"/>
</dbReference>
<dbReference type="InterPro" id="IPR008271">
    <property type="entry name" value="Ser/Thr_kinase_AS"/>
</dbReference>
<dbReference type="Gene3D" id="3.30.200.20">
    <property type="entry name" value="Phosphorylase Kinase, domain 1"/>
    <property type="match status" value="1"/>
</dbReference>
<dbReference type="STRING" id="5454.A0A162XIN5"/>
<gene>
    <name evidence="2" type="ORF">ST47_g8991</name>
</gene>
<dbReference type="GO" id="GO:0004674">
    <property type="term" value="F:protein serine/threonine kinase activity"/>
    <property type="evidence" value="ECO:0007669"/>
    <property type="project" value="TreeGrafter"/>
</dbReference>
<dbReference type="InterPro" id="IPR053235">
    <property type="entry name" value="Ser_Thr_kinase"/>
</dbReference>
<dbReference type="CDD" id="cd00180">
    <property type="entry name" value="PKc"/>
    <property type="match status" value="1"/>
</dbReference>
<organism evidence="2 3">
    <name type="scientific">Didymella rabiei</name>
    <name type="common">Chickpea ascochyta blight fungus</name>
    <name type="synonym">Mycosphaerella rabiei</name>
    <dbReference type="NCBI Taxonomy" id="5454"/>
    <lineage>
        <taxon>Eukaryota</taxon>
        <taxon>Fungi</taxon>
        <taxon>Dikarya</taxon>
        <taxon>Ascomycota</taxon>
        <taxon>Pezizomycotina</taxon>
        <taxon>Dothideomycetes</taxon>
        <taxon>Pleosporomycetidae</taxon>
        <taxon>Pleosporales</taxon>
        <taxon>Pleosporineae</taxon>
        <taxon>Didymellaceae</taxon>
        <taxon>Ascochyta</taxon>
    </lineage>
</organism>
<dbReference type="AlphaFoldDB" id="A0A162XIN5"/>
<dbReference type="PROSITE" id="PS00108">
    <property type="entry name" value="PROTEIN_KINASE_ST"/>
    <property type="match status" value="1"/>
</dbReference>
<dbReference type="SUPFAM" id="SSF56112">
    <property type="entry name" value="Protein kinase-like (PK-like)"/>
    <property type="match status" value="1"/>
</dbReference>
<comment type="caution">
    <text evidence="2">The sequence shown here is derived from an EMBL/GenBank/DDBJ whole genome shotgun (WGS) entry which is preliminary data.</text>
</comment>
<dbReference type="OrthoDB" id="4062651at2759"/>
<evidence type="ECO:0000256" key="1">
    <source>
        <dbReference type="SAM" id="MobiDB-lite"/>
    </source>
</evidence>
<feature type="compositionally biased region" description="Basic and acidic residues" evidence="1">
    <location>
        <begin position="14"/>
        <end position="30"/>
    </location>
</feature>
<name>A0A162XIN5_DIDRA</name>
<feature type="compositionally biased region" description="Low complexity" evidence="1">
    <location>
        <begin position="52"/>
        <end position="70"/>
    </location>
</feature>
<dbReference type="InterPro" id="IPR011990">
    <property type="entry name" value="TPR-like_helical_dom_sf"/>
</dbReference>